<feature type="transmembrane region" description="Helical" evidence="11">
    <location>
        <begin position="184"/>
        <end position="205"/>
    </location>
</feature>
<dbReference type="EMBL" id="JACGWZ010000008">
    <property type="protein sequence ID" value="MBA8827502.1"/>
    <property type="molecule type" value="Genomic_DNA"/>
</dbReference>
<keyword evidence="7 11" id="KW-1133">Transmembrane helix</keyword>
<feature type="region of interest" description="Disordered" evidence="10">
    <location>
        <begin position="30"/>
        <end position="51"/>
    </location>
</feature>
<evidence type="ECO:0000256" key="4">
    <source>
        <dbReference type="ARBA" id="ARBA00022692"/>
    </source>
</evidence>
<organism evidence="14 15">
    <name type="scientific">Halosaccharopolyspora lacisalsi</name>
    <dbReference type="NCBI Taxonomy" id="1000566"/>
    <lineage>
        <taxon>Bacteria</taxon>
        <taxon>Bacillati</taxon>
        <taxon>Actinomycetota</taxon>
        <taxon>Actinomycetes</taxon>
        <taxon>Pseudonocardiales</taxon>
        <taxon>Pseudonocardiaceae</taxon>
        <taxon>Halosaccharopolyspora</taxon>
    </lineage>
</organism>
<keyword evidence="5" id="KW-0547">Nucleotide-binding</keyword>
<dbReference type="GO" id="GO:0140359">
    <property type="term" value="F:ABC-type transporter activity"/>
    <property type="evidence" value="ECO:0007669"/>
    <property type="project" value="InterPro"/>
</dbReference>
<proteinExistence type="inferred from homology"/>
<gene>
    <name evidence="14" type="ORF">FHX42_004898</name>
</gene>
<evidence type="ECO:0000256" key="6">
    <source>
        <dbReference type="ARBA" id="ARBA00022840"/>
    </source>
</evidence>
<keyword evidence="8 11" id="KW-0472">Membrane</keyword>
<dbReference type="GO" id="GO:0005524">
    <property type="term" value="F:ATP binding"/>
    <property type="evidence" value="ECO:0007669"/>
    <property type="project" value="UniProtKB-KW"/>
</dbReference>
<dbReference type="PROSITE" id="PS50929">
    <property type="entry name" value="ABC_TM1F"/>
    <property type="match status" value="1"/>
</dbReference>
<evidence type="ECO:0000256" key="10">
    <source>
        <dbReference type="SAM" id="MobiDB-lite"/>
    </source>
</evidence>
<dbReference type="RefSeq" id="WP_182546672.1">
    <property type="nucleotide sequence ID" value="NZ_JACGWZ010000008.1"/>
</dbReference>
<evidence type="ECO:0000259" key="12">
    <source>
        <dbReference type="PROSITE" id="PS50893"/>
    </source>
</evidence>
<dbReference type="Gene3D" id="1.20.1560.10">
    <property type="entry name" value="ABC transporter type 1, transmembrane domain"/>
    <property type="match status" value="1"/>
</dbReference>
<dbReference type="GO" id="GO:0034040">
    <property type="term" value="F:ATPase-coupled lipid transmembrane transporter activity"/>
    <property type="evidence" value="ECO:0007669"/>
    <property type="project" value="TreeGrafter"/>
</dbReference>
<dbReference type="SMART" id="SM00382">
    <property type="entry name" value="AAA"/>
    <property type="match status" value="1"/>
</dbReference>
<dbReference type="PANTHER" id="PTHR24221">
    <property type="entry name" value="ATP-BINDING CASSETTE SUB-FAMILY B"/>
    <property type="match status" value="1"/>
</dbReference>
<name>A0A839DZX9_9PSEU</name>
<evidence type="ECO:0000259" key="13">
    <source>
        <dbReference type="PROSITE" id="PS50929"/>
    </source>
</evidence>
<feature type="transmembrane region" description="Helical" evidence="11">
    <location>
        <begin position="264"/>
        <end position="283"/>
    </location>
</feature>
<dbReference type="InterPro" id="IPR036640">
    <property type="entry name" value="ABC1_TM_sf"/>
</dbReference>
<evidence type="ECO:0000313" key="14">
    <source>
        <dbReference type="EMBL" id="MBA8827502.1"/>
    </source>
</evidence>
<accession>A0A839DZX9</accession>
<feature type="domain" description="ABC transmembrane type-1" evidence="13">
    <location>
        <begin position="150"/>
        <end position="424"/>
    </location>
</feature>
<dbReference type="GO" id="GO:0016887">
    <property type="term" value="F:ATP hydrolysis activity"/>
    <property type="evidence" value="ECO:0007669"/>
    <property type="project" value="InterPro"/>
</dbReference>
<evidence type="ECO:0000256" key="2">
    <source>
        <dbReference type="ARBA" id="ARBA00022448"/>
    </source>
</evidence>
<reference evidence="14 15" key="1">
    <citation type="submission" date="2020-07" db="EMBL/GenBank/DDBJ databases">
        <title>Sequencing the genomes of 1000 actinobacteria strains.</title>
        <authorList>
            <person name="Klenk H.-P."/>
        </authorList>
    </citation>
    <scope>NUCLEOTIDE SEQUENCE [LARGE SCALE GENOMIC DNA]</scope>
    <source>
        <strain evidence="14 15">DSM 45975</strain>
    </source>
</reference>
<evidence type="ECO:0000313" key="15">
    <source>
        <dbReference type="Proteomes" id="UP000569329"/>
    </source>
</evidence>
<comment type="subcellular location">
    <subcellularLocation>
        <location evidence="1">Cell membrane</location>
        <topology evidence="1">Multi-pass membrane protein</topology>
    </subcellularLocation>
</comment>
<feature type="domain" description="ABC transporter" evidence="12">
    <location>
        <begin position="456"/>
        <end position="688"/>
    </location>
</feature>
<keyword evidence="15" id="KW-1185">Reference proteome</keyword>
<evidence type="ECO:0000256" key="9">
    <source>
        <dbReference type="ARBA" id="ARBA00061644"/>
    </source>
</evidence>
<dbReference type="Gene3D" id="3.40.50.300">
    <property type="entry name" value="P-loop containing nucleotide triphosphate hydrolases"/>
    <property type="match status" value="1"/>
</dbReference>
<dbReference type="GO" id="GO:0005886">
    <property type="term" value="C:plasma membrane"/>
    <property type="evidence" value="ECO:0007669"/>
    <property type="project" value="UniProtKB-SubCell"/>
</dbReference>
<dbReference type="AlphaFoldDB" id="A0A839DZX9"/>
<dbReference type="SUPFAM" id="SSF52540">
    <property type="entry name" value="P-loop containing nucleoside triphosphate hydrolases"/>
    <property type="match status" value="1"/>
</dbReference>
<evidence type="ECO:0000256" key="3">
    <source>
        <dbReference type="ARBA" id="ARBA00022475"/>
    </source>
</evidence>
<feature type="transmembrane region" description="Helical" evidence="11">
    <location>
        <begin position="147"/>
        <end position="172"/>
    </location>
</feature>
<keyword evidence="4 11" id="KW-0812">Transmembrane</keyword>
<evidence type="ECO:0000256" key="7">
    <source>
        <dbReference type="ARBA" id="ARBA00022989"/>
    </source>
</evidence>
<keyword evidence="6 14" id="KW-0067">ATP-binding</keyword>
<evidence type="ECO:0000256" key="8">
    <source>
        <dbReference type="ARBA" id="ARBA00023136"/>
    </source>
</evidence>
<dbReference type="FunFam" id="3.40.50.300:FF:000299">
    <property type="entry name" value="ABC transporter ATP-binding protein/permease"/>
    <property type="match status" value="1"/>
</dbReference>
<evidence type="ECO:0000256" key="11">
    <source>
        <dbReference type="SAM" id="Phobius"/>
    </source>
</evidence>
<dbReference type="SUPFAM" id="SSF90123">
    <property type="entry name" value="ABC transporter transmembrane region"/>
    <property type="match status" value="1"/>
</dbReference>
<dbReference type="InterPro" id="IPR011527">
    <property type="entry name" value="ABC1_TM_dom"/>
</dbReference>
<dbReference type="InterPro" id="IPR027417">
    <property type="entry name" value="P-loop_NTPase"/>
</dbReference>
<dbReference type="InterPro" id="IPR003593">
    <property type="entry name" value="AAA+_ATPase"/>
</dbReference>
<evidence type="ECO:0000256" key="5">
    <source>
        <dbReference type="ARBA" id="ARBA00022741"/>
    </source>
</evidence>
<protein>
    <submittedName>
        <fullName evidence="14">NHLM bacteriocin system ABC transporter ATP-binding protein</fullName>
    </submittedName>
</protein>
<dbReference type="Pfam" id="PF00664">
    <property type="entry name" value="ABC_membrane"/>
    <property type="match status" value="1"/>
</dbReference>
<dbReference type="PANTHER" id="PTHR24221:SF654">
    <property type="entry name" value="ATP-BINDING CASSETTE SUB-FAMILY B MEMBER 6"/>
    <property type="match status" value="1"/>
</dbReference>
<feature type="transmembrane region" description="Helical" evidence="11">
    <location>
        <begin position="289"/>
        <end position="311"/>
    </location>
</feature>
<keyword evidence="3" id="KW-1003">Cell membrane</keyword>
<comment type="similarity">
    <text evidence="9">Belongs to the ABC transporter superfamily. Lipid exporter (TC 3.A.1.106) family.</text>
</comment>
<comment type="caution">
    <text evidence="14">The sequence shown here is derived from an EMBL/GenBank/DDBJ whole genome shotgun (WGS) entry which is preliminary data.</text>
</comment>
<dbReference type="InterPro" id="IPR039421">
    <property type="entry name" value="Type_1_exporter"/>
</dbReference>
<dbReference type="Pfam" id="PF00005">
    <property type="entry name" value="ABC_tran"/>
    <property type="match status" value="1"/>
</dbReference>
<sequence length="698" mass="73950">MPPPDIDPATAGTTAAFAAFRLVSDHMGTAVSSPEAAGDPGHTSPARMARTRGIRTRTVRLEDSWWRHDLGPLIGYRKDDDTPVALLPARRGYRIVIAGEGVSVPVTATTAARLRERATMLYRPLPTGTNSIRSLVRFGLRGAGGDVLRIVATAVATALISVFVAYLGGALLSRLVHQAQPDRLVPAGLLVIVTALVLAALTTVGNISALRLRGRAESVVQAAVWDRLLSLPASFFTGSTAGRPSGSSPPGFGTVPDRALGEMMTALTTLLCALANLLLLYVVHPALALLGSCLVATVATVCLVVQSRITAAERTLRESERRASATARQLLRGISVLKAFGAQRRAFERWTSRFLETRRRAQDVQRARDGLTVFNTGFPLVSSAVVFAAAREVPAGSLLTFFIAMHLALAATQRGTTALSTLRRPEPEAADLLGVLHAEPETTPSDSDPGELGGAVAFESVSFRYAETEPPALRDVSFSVDPGEFVAIVGPTGCGKSTVLRMLLGFDRPTAGAVRYDGQDLTELNVTAVRRQCGVVLQHGSLLPGDIADNIIGDSGSSRKDAWEAARRVGVAGDIERLPMGMETVVGEGGAGLSGGQRQQIMLARALVSEPRIVLLDEATSALDNPAQRLIADNIAALRCTRIVIAHRLSTVGAADRILVLDRGELIQQGDSAALLEQPGSPFERLTEGQRIDGRNDV</sequence>
<keyword evidence="2" id="KW-0813">Transport</keyword>
<dbReference type="InterPro" id="IPR003439">
    <property type="entry name" value="ABC_transporter-like_ATP-bd"/>
</dbReference>
<dbReference type="Proteomes" id="UP000569329">
    <property type="component" value="Unassembled WGS sequence"/>
</dbReference>
<dbReference type="PROSITE" id="PS50893">
    <property type="entry name" value="ABC_TRANSPORTER_2"/>
    <property type="match status" value="1"/>
</dbReference>
<evidence type="ECO:0000256" key="1">
    <source>
        <dbReference type="ARBA" id="ARBA00004651"/>
    </source>
</evidence>